<evidence type="ECO:0000256" key="12">
    <source>
        <dbReference type="SAM" id="Phobius"/>
    </source>
</evidence>
<protein>
    <submittedName>
        <fullName evidence="13">Sodium-coupled monocarboxylate transporter 1</fullName>
    </submittedName>
</protein>
<evidence type="ECO:0000256" key="5">
    <source>
        <dbReference type="ARBA" id="ARBA00022692"/>
    </source>
</evidence>
<proteinExistence type="inferred from homology"/>
<keyword evidence="10" id="KW-0739">Sodium transport</keyword>
<keyword evidence="7" id="KW-0915">Sodium</keyword>
<dbReference type="PROSITE" id="PS50283">
    <property type="entry name" value="NA_SOLUT_SYMP_3"/>
    <property type="match status" value="1"/>
</dbReference>
<name>A0A9Q1BFT9_HOLLE</name>
<evidence type="ECO:0000256" key="9">
    <source>
        <dbReference type="ARBA" id="ARBA00023136"/>
    </source>
</evidence>
<accession>A0A9Q1BFT9</accession>
<dbReference type="CDD" id="cd11492">
    <property type="entry name" value="SLC5sbd_NIS-SMVT"/>
    <property type="match status" value="1"/>
</dbReference>
<evidence type="ECO:0000256" key="4">
    <source>
        <dbReference type="ARBA" id="ARBA00022475"/>
    </source>
</evidence>
<keyword evidence="6 12" id="KW-1133">Transmembrane helix</keyword>
<comment type="subcellular location">
    <subcellularLocation>
        <location evidence="1">Cell membrane</location>
        <topology evidence="1">Multi-pass membrane protein</topology>
    </subcellularLocation>
</comment>
<dbReference type="EMBL" id="JAIZAY010000019">
    <property type="protein sequence ID" value="KAJ8023599.1"/>
    <property type="molecule type" value="Genomic_DNA"/>
</dbReference>
<feature type="transmembrane region" description="Helical" evidence="12">
    <location>
        <begin position="12"/>
        <end position="34"/>
    </location>
</feature>
<evidence type="ECO:0000256" key="6">
    <source>
        <dbReference type="ARBA" id="ARBA00022989"/>
    </source>
</evidence>
<dbReference type="GO" id="GO:0015293">
    <property type="term" value="F:symporter activity"/>
    <property type="evidence" value="ECO:0007669"/>
    <property type="project" value="TreeGrafter"/>
</dbReference>
<keyword evidence="8" id="KW-0406">Ion transport</keyword>
<sequence length="498" mass="53544">MSVPGEVATFVVWDYVVIAGVLLVSASIGIFYALAGGRQRTSREFLLADRNMKPVPVALSLSASFISAVTVLGTPAEIYRYGTMYWLICFSFIITGIIVARTFMTIFYKHEITSTNEYLERRFHKNVRYLGTALFFLQMILYLGIVIYGPALALNAVTGLSLWGSVLTTGIICTFYTSIGGLKTVVWTDAFQVCIMLSGLLAVIIEGSVQLGGLREAWQIADSRGRIDFWNFNPNPTIRHTFWSVAIGGAFNWTATYGTSQAQVQRYLSCGKKSTANRALGLAVCFMIILLSVSCLTGVVMFAYYADCDPFTAGYVSASDQLLPYFVMDLFGDKPGLPGLVTSCVFSAALSTVSSGLNSLAAMAGEDIVKSISPNISDSKYTIITKLIAFSFGAVAILVTYLASQFDGILQATVSIFGLVGGPLLGLFSLGVFFPCVNSYGAFFGTLVGVSMSFWVGVGALLYPPGTNPPSLSTEMCYMNVNDTLSPSTTVSAGSDET</sequence>
<dbReference type="NCBIfam" id="TIGR00813">
    <property type="entry name" value="sss"/>
    <property type="match status" value="1"/>
</dbReference>
<evidence type="ECO:0000256" key="11">
    <source>
        <dbReference type="RuleBase" id="RU362091"/>
    </source>
</evidence>
<dbReference type="Gene3D" id="1.20.1730.10">
    <property type="entry name" value="Sodium/glucose cotransporter"/>
    <property type="match status" value="1"/>
</dbReference>
<feature type="transmembrane region" description="Helical" evidence="12">
    <location>
        <begin position="55"/>
        <end position="73"/>
    </location>
</feature>
<feature type="transmembrane region" description="Helical" evidence="12">
    <location>
        <begin position="441"/>
        <end position="463"/>
    </location>
</feature>
<evidence type="ECO:0000256" key="10">
    <source>
        <dbReference type="ARBA" id="ARBA00023201"/>
    </source>
</evidence>
<comment type="caution">
    <text evidence="13">The sequence shown here is derived from an EMBL/GenBank/DDBJ whole genome shotgun (WGS) entry which is preliminary data.</text>
</comment>
<feature type="transmembrane region" description="Helical" evidence="12">
    <location>
        <begin position="85"/>
        <end position="108"/>
    </location>
</feature>
<dbReference type="AlphaFoldDB" id="A0A9Q1BFT9"/>
<keyword evidence="3" id="KW-0813">Transport</keyword>
<keyword evidence="9 12" id="KW-0472">Membrane</keyword>
<keyword evidence="4" id="KW-1003">Cell membrane</keyword>
<dbReference type="GO" id="GO:0005886">
    <property type="term" value="C:plasma membrane"/>
    <property type="evidence" value="ECO:0007669"/>
    <property type="project" value="UniProtKB-SubCell"/>
</dbReference>
<feature type="transmembrane region" description="Helical" evidence="12">
    <location>
        <begin position="340"/>
        <end position="362"/>
    </location>
</feature>
<dbReference type="OrthoDB" id="6132759at2759"/>
<evidence type="ECO:0000256" key="7">
    <source>
        <dbReference type="ARBA" id="ARBA00023053"/>
    </source>
</evidence>
<evidence type="ECO:0000256" key="8">
    <source>
        <dbReference type="ARBA" id="ARBA00023065"/>
    </source>
</evidence>
<feature type="transmembrane region" description="Helical" evidence="12">
    <location>
        <begin position="279"/>
        <end position="305"/>
    </location>
</feature>
<keyword evidence="14" id="KW-1185">Reference proteome</keyword>
<dbReference type="PANTHER" id="PTHR42985">
    <property type="entry name" value="SODIUM-COUPLED MONOCARBOXYLATE TRANSPORTER"/>
    <property type="match status" value="1"/>
</dbReference>
<evidence type="ECO:0000256" key="2">
    <source>
        <dbReference type="ARBA" id="ARBA00006434"/>
    </source>
</evidence>
<evidence type="ECO:0000313" key="13">
    <source>
        <dbReference type="EMBL" id="KAJ8023599.1"/>
    </source>
</evidence>
<evidence type="ECO:0000313" key="14">
    <source>
        <dbReference type="Proteomes" id="UP001152320"/>
    </source>
</evidence>
<dbReference type="Proteomes" id="UP001152320">
    <property type="component" value="Chromosome 19"/>
</dbReference>
<keyword evidence="5 12" id="KW-0812">Transmembrane</keyword>
<dbReference type="InterPro" id="IPR038377">
    <property type="entry name" value="Na/Glc_symporter_sf"/>
</dbReference>
<feature type="transmembrane region" description="Helical" evidence="12">
    <location>
        <begin position="383"/>
        <end position="403"/>
    </location>
</feature>
<dbReference type="InterPro" id="IPR051163">
    <property type="entry name" value="Sodium:Solute_Symporter_SSF"/>
</dbReference>
<organism evidence="13 14">
    <name type="scientific">Holothuria leucospilota</name>
    <name type="common">Black long sea cucumber</name>
    <name type="synonym">Mertensiothuria leucospilota</name>
    <dbReference type="NCBI Taxonomy" id="206669"/>
    <lineage>
        <taxon>Eukaryota</taxon>
        <taxon>Metazoa</taxon>
        <taxon>Echinodermata</taxon>
        <taxon>Eleutherozoa</taxon>
        <taxon>Echinozoa</taxon>
        <taxon>Holothuroidea</taxon>
        <taxon>Aspidochirotacea</taxon>
        <taxon>Aspidochirotida</taxon>
        <taxon>Holothuriidae</taxon>
        <taxon>Holothuria</taxon>
    </lineage>
</organism>
<dbReference type="InterPro" id="IPR001734">
    <property type="entry name" value="Na/solute_symporter"/>
</dbReference>
<feature type="transmembrane region" description="Helical" evidence="12">
    <location>
        <begin position="160"/>
        <end position="179"/>
    </location>
</feature>
<dbReference type="Pfam" id="PF00474">
    <property type="entry name" value="SSF"/>
    <property type="match status" value="1"/>
</dbReference>
<feature type="transmembrane region" description="Helical" evidence="12">
    <location>
        <begin position="409"/>
        <end position="434"/>
    </location>
</feature>
<gene>
    <name evidence="13" type="ORF">HOLleu_36084</name>
</gene>
<comment type="similarity">
    <text evidence="2 11">Belongs to the sodium:solute symporter (SSF) (TC 2.A.21) family.</text>
</comment>
<dbReference type="PANTHER" id="PTHR42985:SF40">
    <property type="entry name" value="LD47995P-RELATED"/>
    <property type="match status" value="1"/>
</dbReference>
<evidence type="ECO:0000256" key="3">
    <source>
        <dbReference type="ARBA" id="ARBA00022448"/>
    </source>
</evidence>
<evidence type="ECO:0000256" key="1">
    <source>
        <dbReference type="ARBA" id="ARBA00004651"/>
    </source>
</evidence>
<dbReference type="GO" id="GO:0006814">
    <property type="term" value="P:sodium ion transport"/>
    <property type="evidence" value="ECO:0007669"/>
    <property type="project" value="UniProtKB-KW"/>
</dbReference>
<feature type="transmembrane region" description="Helical" evidence="12">
    <location>
        <begin position="129"/>
        <end position="148"/>
    </location>
</feature>
<reference evidence="13" key="1">
    <citation type="submission" date="2021-10" db="EMBL/GenBank/DDBJ databases">
        <title>Tropical sea cucumber genome reveals ecological adaptation and Cuvierian tubules defense mechanism.</title>
        <authorList>
            <person name="Chen T."/>
        </authorList>
    </citation>
    <scope>NUCLEOTIDE SEQUENCE</scope>
    <source>
        <strain evidence="13">Nanhai2018</strain>
        <tissue evidence="13">Muscle</tissue>
    </source>
</reference>